<keyword evidence="4" id="KW-1185">Reference proteome</keyword>
<feature type="transmembrane region" description="Helical" evidence="2">
    <location>
        <begin position="102"/>
        <end position="123"/>
    </location>
</feature>
<dbReference type="Proteomes" id="UP001060150">
    <property type="component" value="Chromosome"/>
</dbReference>
<evidence type="ECO:0000313" key="3">
    <source>
        <dbReference type="EMBL" id="UUS31917.1"/>
    </source>
</evidence>
<gene>
    <name evidence="3" type="ORF">NRO40_14540</name>
</gene>
<feature type="region of interest" description="Disordered" evidence="1">
    <location>
        <begin position="1"/>
        <end position="99"/>
    </location>
</feature>
<sequence>MTTPPRPSLAGRPAGVGRPKPGRPVKPSPTGPSAAPVASHAPDDGSRTKTATEPDRFADEEPELEVVPEGDSPATDAPRHTPSAAAREAGANAAETGVDRRIPVLTAGVGLSLMGLGIGFLGLRLRRR</sequence>
<name>A0ABY5N5W2_9ACTN</name>
<evidence type="ECO:0000256" key="2">
    <source>
        <dbReference type="SAM" id="Phobius"/>
    </source>
</evidence>
<protein>
    <submittedName>
        <fullName evidence="3">Uncharacterized protein</fullName>
    </submittedName>
</protein>
<evidence type="ECO:0000313" key="4">
    <source>
        <dbReference type="Proteomes" id="UP001060150"/>
    </source>
</evidence>
<keyword evidence="2" id="KW-0472">Membrane</keyword>
<dbReference type="RefSeq" id="WP_079047403.1">
    <property type="nucleotide sequence ID" value="NZ_CP102332.1"/>
</dbReference>
<feature type="compositionally biased region" description="Low complexity" evidence="1">
    <location>
        <begin position="84"/>
        <end position="94"/>
    </location>
</feature>
<organism evidence="3 4">
    <name type="scientific">Streptomyces changanensis</name>
    <dbReference type="NCBI Taxonomy" id="2964669"/>
    <lineage>
        <taxon>Bacteria</taxon>
        <taxon>Bacillati</taxon>
        <taxon>Actinomycetota</taxon>
        <taxon>Actinomycetes</taxon>
        <taxon>Kitasatosporales</taxon>
        <taxon>Streptomycetaceae</taxon>
        <taxon>Streptomyces</taxon>
    </lineage>
</organism>
<keyword evidence="2" id="KW-1133">Transmembrane helix</keyword>
<evidence type="ECO:0000256" key="1">
    <source>
        <dbReference type="SAM" id="MobiDB-lite"/>
    </source>
</evidence>
<keyword evidence="2" id="KW-0812">Transmembrane</keyword>
<dbReference type="EMBL" id="CP102332">
    <property type="protein sequence ID" value="UUS31917.1"/>
    <property type="molecule type" value="Genomic_DNA"/>
</dbReference>
<accession>A0ABY5N5W2</accession>
<feature type="compositionally biased region" description="Basic and acidic residues" evidence="1">
    <location>
        <begin position="41"/>
        <end position="59"/>
    </location>
</feature>
<reference evidence="3" key="1">
    <citation type="submission" date="2022-08" db="EMBL/GenBank/DDBJ databases">
        <title>Streptomyces changanensis sp. nov., an actinomycete isolated from soil.</title>
        <authorList>
            <person name="Wu H."/>
            <person name="Han L."/>
        </authorList>
    </citation>
    <scope>NUCLEOTIDE SEQUENCE</scope>
    <source>
        <strain evidence="3">HL-66</strain>
    </source>
</reference>
<proteinExistence type="predicted"/>